<dbReference type="RefSeq" id="XP_001593522.1">
    <property type="nucleotide sequence ID" value="XM_001593472.1"/>
</dbReference>
<evidence type="ECO:0000313" key="1">
    <source>
        <dbReference type="EMBL" id="EDO02473.1"/>
    </source>
</evidence>
<dbReference type="Proteomes" id="UP000001312">
    <property type="component" value="Unassembled WGS sequence"/>
</dbReference>
<organism evidence="1 2">
    <name type="scientific">Sclerotinia sclerotiorum (strain ATCC 18683 / 1980 / Ss-1)</name>
    <name type="common">White mold</name>
    <name type="synonym">Whetzelinia sclerotiorum</name>
    <dbReference type="NCBI Taxonomy" id="665079"/>
    <lineage>
        <taxon>Eukaryota</taxon>
        <taxon>Fungi</taxon>
        <taxon>Dikarya</taxon>
        <taxon>Ascomycota</taxon>
        <taxon>Pezizomycotina</taxon>
        <taxon>Leotiomycetes</taxon>
        <taxon>Helotiales</taxon>
        <taxon>Sclerotiniaceae</taxon>
        <taxon>Sclerotinia</taxon>
    </lineage>
</organism>
<dbReference type="GeneID" id="5490208"/>
<gene>
    <name evidence="1" type="ORF">SS1G_04949</name>
</gene>
<dbReference type="InParanoid" id="A7EI07"/>
<evidence type="ECO:0000313" key="2">
    <source>
        <dbReference type="Proteomes" id="UP000001312"/>
    </source>
</evidence>
<protein>
    <submittedName>
        <fullName evidence="1">Uncharacterized protein</fullName>
    </submittedName>
</protein>
<proteinExistence type="predicted"/>
<name>A7EI07_SCLS1</name>
<dbReference type="KEGG" id="ssl:SS1G_04949"/>
<dbReference type="HOGENOM" id="CLU_2777456_0_0_1"/>
<dbReference type="AlphaFoldDB" id="A7EI07"/>
<keyword evidence="2" id="KW-1185">Reference proteome</keyword>
<accession>A7EI07</accession>
<sequence length="69" mass="7952">MSSLNMNEALNGIASGEYKWLSLPLYGQLRILIPERDLQGLNLLRSLEISRTKIPRRQLLIRSFTLSPR</sequence>
<dbReference type="EMBL" id="CH476626">
    <property type="protein sequence ID" value="EDO02473.1"/>
    <property type="molecule type" value="Genomic_DNA"/>
</dbReference>
<reference evidence="2" key="1">
    <citation type="journal article" date="2011" name="PLoS Genet.">
        <title>Genomic analysis of the necrotrophic fungal pathogens Sclerotinia sclerotiorum and Botrytis cinerea.</title>
        <authorList>
            <person name="Amselem J."/>
            <person name="Cuomo C.A."/>
            <person name="van Kan J.A."/>
            <person name="Viaud M."/>
            <person name="Benito E.P."/>
            <person name="Couloux A."/>
            <person name="Coutinho P.M."/>
            <person name="de Vries R.P."/>
            <person name="Dyer P.S."/>
            <person name="Fillinger S."/>
            <person name="Fournier E."/>
            <person name="Gout L."/>
            <person name="Hahn M."/>
            <person name="Kohn L."/>
            <person name="Lapalu N."/>
            <person name="Plummer K.M."/>
            <person name="Pradier J.M."/>
            <person name="Quevillon E."/>
            <person name="Sharon A."/>
            <person name="Simon A."/>
            <person name="ten Have A."/>
            <person name="Tudzynski B."/>
            <person name="Tudzynski P."/>
            <person name="Wincker P."/>
            <person name="Andrew M."/>
            <person name="Anthouard V."/>
            <person name="Beever R.E."/>
            <person name="Beffa R."/>
            <person name="Benoit I."/>
            <person name="Bouzid O."/>
            <person name="Brault B."/>
            <person name="Chen Z."/>
            <person name="Choquer M."/>
            <person name="Collemare J."/>
            <person name="Cotton P."/>
            <person name="Danchin E.G."/>
            <person name="Da Silva C."/>
            <person name="Gautier A."/>
            <person name="Giraud C."/>
            <person name="Giraud T."/>
            <person name="Gonzalez C."/>
            <person name="Grossetete S."/>
            <person name="Guldener U."/>
            <person name="Henrissat B."/>
            <person name="Howlett B.J."/>
            <person name="Kodira C."/>
            <person name="Kretschmer M."/>
            <person name="Lappartient A."/>
            <person name="Leroch M."/>
            <person name="Levis C."/>
            <person name="Mauceli E."/>
            <person name="Neuveglise C."/>
            <person name="Oeser B."/>
            <person name="Pearson M."/>
            <person name="Poulain J."/>
            <person name="Poussereau N."/>
            <person name="Quesneville H."/>
            <person name="Rascle C."/>
            <person name="Schumacher J."/>
            <person name="Segurens B."/>
            <person name="Sexton A."/>
            <person name="Silva E."/>
            <person name="Sirven C."/>
            <person name="Soanes D.M."/>
            <person name="Talbot N.J."/>
            <person name="Templeton M."/>
            <person name="Yandava C."/>
            <person name="Yarden O."/>
            <person name="Zeng Q."/>
            <person name="Rollins J.A."/>
            <person name="Lebrun M.H."/>
            <person name="Dickman M."/>
        </authorList>
    </citation>
    <scope>NUCLEOTIDE SEQUENCE [LARGE SCALE GENOMIC DNA]</scope>
    <source>
        <strain evidence="2">ATCC 18683 / 1980 / Ss-1</strain>
    </source>
</reference>